<dbReference type="AlphaFoldDB" id="A0A0F9VIH0"/>
<evidence type="ECO:0000313" key="1">
    <source>
        <dbReference type="EMBL" id="KKN65643.1"/>
    </source>
</evidence>
<gene>
    <name evidence="1" type="ORF">LCGC14_0479590</name>
</gene>
<sequence length="114" mass="12391">MEINIKTFEGDIEYAMVTANGTEEAKFLLEKVLDSPAAQASPKHCTVEDIIKILQAIESHSASNEGSLQELCWLVKSLSKNQKIAAIGSIRALTGLTVRGSQDLYEGVFFSQSS</sequence>
<proteinExistence type="predicted"/>
<protein>
    <submittedName>
        <fullName evidence="1">Uncharacterized protein</fullName>
    </submittedName>
</protein>
<dbReference type="EMBL" id="LAZR01000519">
    <property type="protein sequence ID" value="KKN65643.1"/>
    <property type="molecule type" value="Genomic_DNA"/>
</dbReference>
<reference evidence="1" key="1">
    <citation type="journal article" date="2015" name="Nature">
        <title>Complex archaea that bridge the gap between prokaryotes and eukaryotes.</title>
        <authorList>
            <person name="Spang A."/>
            <person name="Saw J.H."/>
            <person name="Jorgensen S.L."/>
            <person name="Zaremba-Niedzwiedzka K."/>
            <person name="Martijn J."/>
            <person name="Lind A.E."/>
            <person name="van Eijk R."/>
            <person name="Schleper C."/>
            <person name="Guy L."/>
            <person name="Ettema T.J."/>
        </authorList>
    </citation>
    <scope>NUCLEOTIDE SEQUENCE</scope>
</reference>
<comment type="caution">
    <text evidence="1">The sequence shown here is derived from an EMBL/GenBank/DDBJ whole genome shotgun (WGS) entry which is preliminary data.</text>
</comment>
<name>A0A0F9VIH0_9ZZZZ</name>
<organism evidence="1">
    <name type="scientific">marine sediment metagenome</name>
    <dbReference type="NCBI Taxonomy" id="412755"/>
    <lineage>
        <taxon>unclassified sequences</taxon>
        <taxon>metagenomes</taxon>
        <taxon>ecological metagenomes</taxon>
    </lineage>
</organism>
<accession>A0A0F9VIH0</accession>